<dbReference type="InterPro" id="IPR042095">
    <property type="entry name" value="SUMF_sf"/>
</dbReference>
<dbReference type="AlphaFoldDB" id="A0AB37HTU1"/>
<dbReference type="InterPro" id="IPR016187">
    <property type="entry name" value="CTDL_fold"/>
</dbReference>
<evidence type="ECO:0000313" key="2">
    <source>
        <dbReference type="EMBL" id="QRN90693.1"/>
    </source>
</evidence>
<dbReference type="InterPro" id="IPR005532">
    <property type="entry name" value="SUMF_dom"/>
</dbReference>
<sequence length="483" mass="56844">MIYTSNDNLEIYNEDMEELFKIDNLLKNLNLRDKKETENTIHTVLDISSKIRHFAVAEQLFGMAIGFKNSYVRSKLIDFVKSWLPYPSAIETIIRLTHDPDDLVSFKAMSICGEEKIELSVKYLSDIVGDITERNTPRKPVGLGAQIVIHNLLKIYGAKNEEELSYKKAYFEKHLKFMNHYENKVDISAVIKDEFKSLNEENMIYIEEGFFNYGISENDIKEKDFAWTDNAPSTKVWLPAYYIDKYPVTNEEYDEFCEFVEKYGHIFCHPNEPKNKNHRRNTYYDSKYKPDHPVSGIDFYDAYAYARWKGKTLPSEFQWEKAAKGNSVTKWPWGNDFDGSKVRYSGTLFEKKPDSISEWHDRLIDVYYNQDIELSESISIERNVSSYGVHNMLGGNWEWTKSDYFSKRMFHPSYNHNHDKLNQFGVLKGGSFYSHQELMYPAFRGKDIPYCRHDEMGFRCVKEIPLPLLRKENKKPIENKAIY</sequence>
<evidence type="ECO:0000259" key="1">
    <source>
        <dbReference type="Pfam" id="PF03781"/>
    </source>
</evidence>
<reference evidence="2" key="1">
    <citation type="submission" date="2021-02" db="EMBL/GenBank/DDBJ databases">
        <title>cfr and optrA-positive Staphylococcus spp.</title>
        <authorList>
            <person name="Chen L."/>
        </authorList>
    </citation>
    <scope>NUCLEOTIDE SEQUENCE</scope>
    <source>
        <strain evidence="2">GDQ20D70P</strain>
    </source>
</reference>
<dbReference type="Pfam" id="PF03781">
    <property type="entry name" value="FGE-sulfatase"/>
    <property type="match status" value="1"/>
</dbReference>
<dbReference type="PANTHER" id="PTHR23150:SF19">
    <property type="entry name" value="FORMYLGLYCINE-GENERATING ENZYME"/>
    <property type="match status" value="1"/>
</dbReference>
<organism evidence="2 3">
    <name type="scientific">Mammaliicoccus sciuri</name>
    <name type="common">Staphylococcus sciuri</name>
    <dbReference type="NCBI Taxonomy" id="1296"/>
    <lineage>
        <taxon>Bacteria</taxon>
        <taxon>Bacillati</taxon>
        <taxon>Bacillota</taxon>
        <taxon>Bacilli</taxon>
        <taxon>Bacillales</taxon>
        <taxon>Staphylococcaceae</taxon>
        <taxon>Mammaliicoccus</taxon>
    </lineage>
</organism>
<dbReference type="GO" id="GO:0120147">
    <property type="term" value="F:formylglycine-generating oxidase activity"/>
    <property type="evidence" value="ECO:0007669"/>
    <property type="project" value="TreeGrafter"/>
</dbReference>
<dbReference type="Proteomes" id="UP000640299">
    <property type="component" value="Chromosome"/>
</dbReference>
<dbReference type="RefSeq" id="WP_107566191.1">
    <property type="nucleotide sequence ID" value="NZ_CP069389.1"/>
</dbReference>
<dbReference type="EMBL" id="CP069389">
    <property type="protein sequence ID" value="QRN90693.1"/>
    <property type="molecule type" value="Genomic_DNA"/>
</dbReference>
<dbReference type="PANTHER" id="PTHR23150">
    <property type="entry name" value="SULFATASE MODIFYING FACTOR 1, 2"/>
    <property type="match status" value="1"/>
</dbReference>
<gene>
    <name evidence="2" type="ORF">JRU67_11615</name>
</gene>
<feature type="domain" description="Sulfatase-modifying factor enzyme-like" evidence="1">
    <location>
        <begin position="200"/>
        <end position="462"/>
    </location>
</feature>
<evidence type="ECO:0000313" key="3">
    <source>
        <dbReference type="Proteomes" id="UP000640299"/>
    </source>
</evidence>
<accession>A0AB37HTU1</accession>
<name>A0AB37HTU1_MAMSC</name>
<dbReference type="Gene3D" id="3.90.1580.10">
    <property type="entry name" value="paralog of FGE (formylglycine-generating enzyme)"/>
    <property type="match status" value="1"/>
</dbReference>
<dbReference type="SUPFAM" id="SSF56436">
    <property type="entry name" value="C-type lectin-like"/>
    <property type="match status" value="1"/>
</dbReference>
<proteinExistence type="predicted"/>
<protein>
    <submittedName>
        <fullName evidence="2">SUMF1/EgtB/PvdO family nonheme iron enzyme</fullName>
    </submittedName>
</protein>
<dbReference type="InterPro" id="IPR051043">
    <property type="entry name" value="Sulfatase_Mod_Factor_Kinase"/>
</dbReference>